<comment type="caution">
    <text evidence="11">The sequence shown here is derived from an EMBL/GenBank/DDBJ whole genome shotgun (WGS) entry which is preliminary data.</text>
</comment>
<feature type="compositionally biased region" description="Basic and acidic residues" evidence="9">
    <location>
        <begin position="85"/>
        <end position="95"/>
    </location>
</feature>
<evidence type="ECO:0000313" key="11">
    <source>
        <dbReference type="EMBL" id="MET3643421.1"/>
    </source>
</evidence>
<comment type="function">
    <text evidence="8">Cell division protein that may be involved in stabilizing or promoting the assembly of the division complex.</text>
</comment>
<comment type="subcellular location">
    <subcellularLocation>
        <location evidence="8">Cell membrane</location>
        <topology evidence="8">Single-pass type II membrane protein</topology>
    </subcellularLocation>
    <subcellularLocation>
        <location evidence="1">Membrane</location>
    </subcellularLocation>
    <text evidence="8">Localizes to the division septum.</text>
</comment>
<protein>
    <recommendedName>
        <fullName evidence="8">Cell division protein DivIB</fullName>
    </recommendedName>
</protein>
<dbReference type="InterPro" id="IPR050487">
    <property type="entry name" value="FtsQ_DivIB"/>
</dbReference>
<gene>
    <name evidence="8" type="primary">divIB</name>
    <name evidence="11" type="ORF">ABID27_000038</name>
</gene>
<keyword evidence="2 8" id="KW-1003">Cell membrane</keyword>
<dbReference type="Pfam" id="PF08478">
    <property type="entry name" value="POTRA_1"/>
    <property type="match status" value="1"/>
</dbReference>
<keyword evidence="3 8" id="KW-0132">Cell division</keyword>
<comment type="similarity">
    <text evidence="8">Belongs to the FtsQ/DivIB family. DivIB subfamily.</text>
</comment>
<evidence type="ECO:0000256" key="6">
    <source>
        <dbReference type="ARBA" id="ARBA00023136"/>
    </source>
</evidence>
<keyword evidence="7 8" id="KW-0131">Cell cycle</keyword>
<evidence type="ECO:0000256" key="4">
    <source>
        <dbReference type="ARBA" id="ARBA00022692"/>
    </source>
</evidence>
<dbReference type="InterPro" id="IPR026580">
    <property type="entry name" value="DivIB"/>
</dbReference>
<evidence type="ECO:0000256" key="9">
    <source>
        <dbReference type="SAM" id="MobiDB-lite"/>
    </source>
</evidence>
<dbReference type="PANTHER" id="PTHR37820:SF1">
    <property type="entry name" value="CELL DIVISION PROTEIN FTSQ"/>
    <property type="match status" value="1"/>
</dbReference>
<dbReference type="PROSITE" id="PS51779">
    <property type="entry name" value="POTRA"/>
    <property type="match status" value="1"/>
</dbReference>
<organism evidence="11 12">
    <name type="scientific">Streptococcus gallinaceus</name>
    <dbReference type="NCBI Taxonomy" id="165758"/>
    <lineage>
        <taxon>Bacteria</taxon>
        <taxon>Bacillati</taxon>
        <taxon>Bacillota</taxon>
        <taxon>Bacilli</taxon>
        <taxon>Lactobacillales</taxon>
        <taxon>Streptococcaceae</taxon>
        <taxon>Streptococcus</taxon>
    </lineage>
</organism>
<feature type="region of interest" description="Disordered" evidence="9">
    <location>
        <begin position="1"/>
        <end position="46"/>
    </location>
</feature>
<evidence type="ECO:0000259" key="10">
    <source>
        <dbReference type="PROSITE" id="PS51779"/>
    </source>
</evidence>
<evidence type="ECO:0000256" key="2">
    <source>
        <dbReference type="ARBA" id="ARBA00022475"/>
    </source>
</evidence>
<dbReference type="InterPro" id="IPR034746">
    <property type="entry name" value="POTRA"/>
</dbReference>
<keyword evidence="5 8" id="KW-1133">Transmembrane helix</keyword>
<dbReference type="PANTHER" id="PTHR37820">
    <property type="entry name" value="CELL DIVISION PROTEIN DIVIB"/>
    <property type="match status" value="1"/>
</dbReference>
<reference evidence="11 12" key="1">
    <citation type="submission" date="2024-06" db="EMBL/GenBank/DDBJ databases">
        <title>Genomic Encyclopedia of Type Strains, Phase IV (KMG-IV): sequencing the most valuable type-strain genomes for metagenomic binning, comparative biology and taxonomic classification.</title>
        <authorList>
            <person name="Goeker M."/>
        </authorList>
    </citation>
    <scope>NUCLEOTIDE SEQUENCE [LARGE SCALE GENOMIC DNA]</scope>
    <source>
        <strain evidence="11 12">DSM 15349</strain>
    </source>
</reference>
<keyword evidence="4 8" id="KW-0812">Transmembrane</keyword>
<dbReference type="InterPro" id="IPR013685">
    <property type="entry name" value="POTRA_FtsQ_type"/>
</dbReference>
<feature type="transmembrane region" description="Helical" evidence="8">
    <location>
        <begin position="110"/>
        <end position="132"/>
    </location>
</feature>
<dbReference type="HAMAP" id="MF_00912">
    <property type="entry name" value="DivIB"/>
    <property type="match status" value="1"/>
</dbReference>
<dbReference type="Proteomes" id="UP001549055">
    <property type="component" value="Unassembled WGS sequence"/>
</dbReference>
<proteinExistence type="inferred from homology"/>
<dbReference type="GO" id="GO:0051301">
    <property type="term" value="P:cell division"/>
    <property type="evidence" value="ECO:0007669"/>
    <property type="project" value="UniProtKB-KW"/>
</dbReference>
<keyword evidence="6 8" id="KW-0472">Membrane</keyword>
<evidence type="ECO:0000313" key="12">
    <source>
        <dbReference type="Proteomes" id="UP001549055"/>
    </source>
</evidence>
<feature type="region of interest" description="Disordered" evidence="9">
    <location>
        <begin position="59"/>
        <end position="100"/>
    </location>
</feature>
<evidence type="ECO:0000256" key="5">
    <source>
        <dbReference type="ARBA" id="ARBA00022989"/>
    </source>
</evidence>
<dbReference type="Gene3D" id="3.40.50.10960">
    <property type="match status" value="1"/>
</dbReference>
<keyword evidence="12" id="KW-1185">Reference proteome</keyword>
<feature type="compositionally biased region" description="Basic and acidic residues" evidence="9">
    <location>
        <begin position="1"/>
        <end position="10"/>
    </location>
</feature>
<evidence type="ECO:0000256" key="3">
    <source>
        <dbReference type="ARBA" id="ARBA00022618"/>
    </source>
</evidence>
<evidence type="ECO:0000256" key="7">
    <source>
        <dbReference type="ARBA" id="ARBA00023306"/>
    </source>
</evidence>
<accession>A0ABV2JHN7</accession>
<dbReference type="EMBL" id="JBEPMK010000001">
    <property type="protein sequence ID" value="MET3643421.1"/>
    <property type="molecule type" value="Genomic_DNA"/>
</dbReference>
<evidence type="ECO:0000256" key="1">
    <source>
        <dbReference type="ARBA" id="ARBA00004370"/>
    </source>
</evidence>
<sequence length="334" mass="38143">MTERDLKDQETVQEPVEELEETASNSVEESDTELAEKEVDTADNSEFFQQWKARHQAYLSSKMQDDEQEETQEEKESHPSLQHLKKVEEKEEKQETQAPRVKRKPIPSAIIWKSVPVFLVSFFLVISSIYFISPYSKQKNFTVTGNNRLSADKVLAYSQISSRDYALTTLLHKDDYAKNIEKTSAWVKSAKISYQFPQNFTIQVEEYTEIGFIKKGDKYHSVLSNGAISETAIQSDQLPKQYTSINLKDADLVKELALQLVKVKSDIVKNIETVDLTPTRATSDLLTLTMYDGNKVLVPLSEVERKLPYYEKITPQLTAASVVDMEVGIFSYAQ</sequence>
<evidence type="ECO:0000256" key="8">
    <source>
        <dbReference type="HAMAP-Rule" id="MF_00912"/>
    </source>
</evidence>
<dbReference type="InterPro" id="IPR005548">
    <property type="entry name" value="Cell_div_FtsQ/DivIB_C"/>
</dbReference>
<dbReference type="Pfam" id="PF03799">
    <property type="entry name" value="FtsQ_DivIB_C"/>
    <property type="match status" value="1"/>
</dbReference>
<dbReference type="RefSeq" id="WP_354279431.1">
    <property type="nucleotide sequence ID" value="NZ_JBEPMK010000001.1"/>
</dbReference>
<name>A0ABV2JHN7_9STRE</name>
<feature type="domain" description="POTRA" evidence="10">
    <location>
        <begin position="136"/>
        <end position="207"/>
    </location>
</feature>